<dbReference type="FunFam" id="3.80.30.20:FF:000001">
    <property type="entry name" value="tRNA-2-methylthio-N(6)-dimethylallyladenosine synthase 2"/>
    <property type="match status" value="1"/>
</dbReference>
<dbReference type="InterPro" id="IPR006463">
    <property type="entry name" value="MiaB_methiolase"/>
</dbReference>
<comment type="subunit">
    <text evidence="14">Monomer.</text>
</comment>
<dbReference type="CDD" id="cd01335">
    <property type="entry name" value="Radical_SAM"/>
    <property type="match status" value="1"/>
</dbReference>
<dbReference type="GO" id="GO:0046872">
    <property type="term" value="F:metal ion binding"/>
    <property type="evidence" value="ECO:0007669"/>
    <property type="project" value="UniProtKB-KW"/>
</dbReference>
<dbReference type="GO" id="GO:0035597">
    <property type="term" value="F:tRNA-2-methylthio-N(6)-dimethylallyladenosine(37) synthase activity"/>
    <property type="evidence" value="ECO:0007669"/>
    <property type="project" value="UniProtKB-EC"/>
</dbReference>
<comment type="similarity">
    <text evidence="14">Belongs to the methylthiotransferase family. MiaB subfamily.</text>
</comment>
<dbReference type="PROSITE" id="PS01278">
    <property type="entry name" value="MTTASE_RADICAL"/>
    <property type="match status" value="1"/>
</dbReference>
<feature type="binding site" evidence="14">
    <location>
        <position position="165"/>
    </location>
    <ligand>
        <name>[4Fe-4S] cluster</name>
        <dbReference type="ChEBI" id="CHEBI:49883"/>
        <label>2</label>
        <note>4Fe-4S-S-AdoMet</note>
    </ligand>
</feature>
<evidence type="ECO:0000256" key="6">
    <source>
        <dbReference type="ARBA" id="ARBA00022694"/>
    </source>
</evidence>
<evidence type="ECO:0000256" key="4">
    <source>
        <dbReference type="ARBA" id="ARBA00022679"/>
    </source>
</evidence>
<dbReference type="STRING" id="1410383.TGUWTKB_2850"/>
<comment type="catalytic activity">
    <reaction evidence="13">
        <text>N(6)-dimethylallyladenosine(37) in tRNA + (sulfur carrier)-SH + AH2 + 2 S-adenosyl-L-methionine = 2-methylsulfanyl-N(6)-dimethylallyladenosine(37) in tRNA + (sulfur carrier)-H + 5'-deoxyadenosine + L-methionine + A + S-adenosyl-L-homocysteine + 2 H(+)</text>
        <dbReference type="Rhea" id="RHEA:37067"/>
        <dbReference type="Rhea" id="RHEA-COMP:10375"/>
        <dbReference type="Rhea" id="RHEA-COMP:10376"/>
        <dbReference type="Rhea" id="RHEA-COMP:14737"/>
        <dbReference type="Rhea" id="RHEA-COMP:14739"/>
        <dbReference type="ChEBI" id="CHEBI:13193"/>
        <dbReference type="ChEBI" id="CHEBI:15378"/>
        <dbReference type="ChEBI" id="CHEBI:17319"/>
        <dbReference type="ChEBI" id="CHEBI:17499"/>
        <dbReference type="ChEBI" id="CHEBI:29917"/>
        <dbReference type="ChEBI" id="CHEBI:57844"/>
        <dbReference type="ChEBI" id="CHEBI:57856"/>
        <dbReference type="ChEBI" id="CHEBI:59789"/>
        <dbReference type="ChEBI" id="CHEBI:64428"/>
        <dbReference type="ChEBI" id="CHEBI:74415"/>
        <dbReference type="ChEBI" id="CHEBI:74417"/>
        <dbReference type="EC" id="2.8.4.3"/>
    </reaction>
    <physiologicalReaction direction="left-to-right" evidence="13">
        <dbReference type="Rhea" id="RHEA:37068"/>
    </physiologicalReaction>
</comment>
<comment type="catalytic activity">
    <reaction evidence="12">
        <text>2-thio-N(6)-dimethylallyladenosine(37) in tRNA + S-adenosyl-L-methionine = 2-methylsulfanyl-N(6)-dimethylallyladenosine(37) in tRNA + S-adenosyl-L-homocysteine + H(+)</text>
        <dbReference type="Rhea" id="RHEA:37063"/>
        <dbReference type="Rhea" id="RHEA-COMP:10376"/>
        <dbReference type="Rhea" id="RHEA-COMP:10377"/>
        <dbReference type="ChEBI" id="CHEBI:15378"/>
        <dbReference type="ChEBI" id="CHEBI:57856"/>
        <dbReference type="ChEBI" id="CHEBI:59789"/>
        <dbReference type="ChEBI" id="CHEBI:74416"/>
        <dbReference type="ChEBI" id="CHEBI:74417"/>
    </reaction>
    <physiologicalReaction direction="left-to-right" evidence="12">
        <dbReference type="Rhea" id="RHEA:37064"/>
    </physiologicalReaction>
</comment>
<sequence length="444" mass="51705">MTNRKFYVKTWGCQMNEYDSSKIEEILKNTRKYNLTKFPEKADILILNTCSIREKAHEKLFHQLGRWKKLKQNNTNIIIGVGGCVASQEGKSIFKRANYVDFVFGPQTLHRIPEMILSVIKDQKKIIDITFNNKAKFKKKFINYNKKISSFVSIMEGCNKYCSYCVVPYTRGREFSRSIDDILFEIKQLSKNGTREIHLLGQNVNAYSTKNASTNEQHNFSDLLKLVSEINGIDRIRFTTSHPLEFTDDIINMYKNTKKLVNFLHLPIQSGSDKILKKMKRCYTVEQYKNIIRKIRNVRPNIHISSDFIVGFPGETDEDFEKTITVLSEINFDLSFSFIYSPRPGTPAYRLNDNISIDKKKERLYFLQKILNQQALQWSRRMLGTVQNVLVEGPSKNNIMELFGRTENNRIVNFEGDPTMIGKFINIKITDIYAHSLRGTVKNF</sequence>
<dbReference type="InterPro" id="IPR023404">
    <property type="entry name" value="rSAM_horseshoe"/>
</dbReference>
<comment type="cofactor">
    <cofactor evidence="14">
        <name>[4Fe-4S] cluster</name>
        <dbReference type="ChEBI" id="CHEBI:49883"/>
    </cofactor>
    <text evidence="14">Binds 2 [4Fe-4S] clusters. One cluster is coordinated with 3 cysteines and an exchangeable S-adenosyl-L-methionine.</text>
</comment>
<evidence type="ECO:0000259" key="17">
    <source>
        <dbReference type="PROSITE" id="PS51918"/>
    </source>
</evidence>
<keyword evidence="3 14" id="KW-0963">Cytoplasm</keyword>
<evidence type="ECO:0000256" key="12">
    <source>
        <dbReference type="ARBA" id="ARBA00052380"/>
    </source>
</evidence>
<dbReference type="Proteomes" id="UP000031627">
    <property type="component" value="Chromosome"/>
</dbReference>
<dbReference type="HOGENOM" id="CLU_018697_2_0_6"/>
<dbReference type="GO" id="GO:0005829">
    <property type="term" value="C:cytosol"/>
    <property type="evidence" value="ECO:0007669"/>
    <property type="project" value="TreeGrafter"/>
</dbReference>
<gene>
    <name evidence="14 18" type="primary">miaB</name>
    <name evidence="18" type="ORF">TGUWTKB_2850</name>
</gene>
<dbReference type="NCBIfam" id="TIGR00089">
    <property type="entry name" value="MiaB/RimO family radical SAM methylthiotransferase"/>
    <property type="match status" value="1"/>
</dbReference>
<dbReference type="SFLD" id="SFLDG01082">
    <property type="entry name" value="B12-binding_domain_containing"/>
    <property type="match status" value="1"/>
</dbReference>
<evidence type="ECO:0000313" key="18">
    <source>
        <dbReference type="EMBL" id="BAP58526.1"/>
    </source>
</evidence>
<feature type="binding site" evidence="14">
    <location>
        <position position="158"/>
    </location>
    <ligand>
        <name>[4Fe-4S] cluster</name>
        <dbReference type="ChEBI" id="CHEBI:49883"/>
        <label>2</label>
        <note>4Fe-4S-S-AdoMet</note>
    </ligand>
</feature>
<dbReference type="PANTHER" id="PTHR43020">
    <property type="entry name" value="CDK5 REGULATORY SUBUNIT-ASSOCIATED PROTEIN 1"/>
    <property type="match status" value="1"/>
</dbReference>
<keyword evidence="9 14" id="KW-0411">Iron-sulfur</keyword>
<feature type="binding site" evidence="14">
    <location>
        <position position="162"/>
    </location>
    <ligand>
        <name>[4Fe-4S] cluster</name>
        <dbReference type="ChEBI" id="CHEBI:49883"/>
        <label>2</label>
        <note>4Fe-4S-S-AdoMet</note>
    </ligand>
</feature>
<comment type="function">
    <text evidence="1 14">Catalyzes the methylthiolation of N6-(dimethylallyl)adenosine (i(6)A), leading to the formation of 2-methylthio-N6-(dimethylallyl)adenosine (ms(2)i(6)A) at position 37 in tRNAs that read codons beginning with uridine.</text>
</comment>
<feature type="domain" description="Radical SAM core" evidence="17">
    <location>
        <begin position="144"/>
        <end position="380"/>
    </location>
</feature>
<dbReference type="InterPro" id="IPR005839">
    <property type="entry name" value="Methylthiotransferase"/>
</dbReference>
<dbReference type="InterPro" id="IPR007197">
    <property type="entry name" value="rSAM"/>
</dbReference>
<dbReference type="AlphaFoldDB" id="A0A090BWF7"/>
<feature type="binding site" evidence="14">
    <location>
        <position position="50"/>
    </location>
    <ligand>
        <name>[4Fe-4S] cluster</name>
        <dbReference type="ChEBI" id="CHEBI:49883"/>
        <label>1</label>
    </ligand>
</feature>
<dbReference type="PROSITE" id="PS51449">
    <property type="entry name" value="MTTASE_N"/>
    <property type="match status" value="1"/>
</dbReference>
<dbReference type="InterPro" id="IPR002792">
    <property type="entry name" value="TRAM_dom"/>
</dbReference>
<dbReference type="EC" id="2.8.4.3" evidence="10 14"/>
<evidence type="ECO:0000256" key="8">
    <source>
        <dbReference type="ARBA" id="ARBA00023004"/>
    </source>
</evidence>
<keyword evidence="19" id="KW-1185">Reference proteome</keyword>
<dbReference type="GO" id="GO:0051539">
    <property type="term" value="F:4 iron, 4 sulfur cluster binding"/>
    <property type="evidence" value="ECO:0007669"/>
    <property type="project" value="UniProtKB-UniRule"/>
</dbReference>
<dbReference type="EMBL" id="AP014521">
    <property type="protein sequence ID" value="BAP58526.1"/>
    <property type="molecule type" value="Genomic_DNA"/>
</dbReference>
<evidence type="ECO:0000256" key="14">
    <source>
        <dbReference type="HAMAP-Rule" id="MF_01864"/>
    </source>
</evidence>
<evidence type="ECO:0000256" key="9">
    <source>
        <dbReference type="ARBA" id="ARBA00023014"/>
    </source>
</evidence>
<reference evidence="19" key="1">
    <citation type="submission" date="2013-11" db="EMBL/GenBank/DDBJ databases">
        <title>Symbiont-containing voluminous jelly as an extraordinary maternal gift for overwintering insect nymphs.</title>
        <authorList>
            <person name="Kaiwa N."/>
            <person name="Hosokawa T."/>
            <person name="Nikoh N."/>
            <person name="Meng X.Y."/>
            <person name="Tanahashi M."/>
            <person name="Moriyama M."/>
            <person name="Maeda T."/>
            <person name="Yamaguchi K."/>
            <person name="Shigenobu S."/>
            <person name="Ito M."/>
            <person name="Fukatsu T."/>
        </authorList>
    </citation>
    <scope>NUCLEOTIDE SEQUENCE [LARGE SCALE GENOMIC DNA]</scope>
    <source>
        <strain evidence="19">UwTKB</strain>
    </source>
</reference>
<dbReference type="FunFam" id="3.40.50.12160:FF:000001">
    <property type="entry name" value="tRNA-2-methylthio-N(6)-dimethylallyladenosine synthase"/>
    <property type="match status" value="1"/>
</dbReference>
<dbReference type="SFLD" id="SFLDG01061">
    <property type="entry name" value="methylthiotransferase"/>
    <property type="match status" value="1"/>
</dbReference>
<evidence type="ECO:0000259" key="15">
    <source>
        <dbReference type="PROSITE" id="PS50926"/>
    </source>
</evidence>
<dbReference type="PANTHER" id="PTHR43020:SF2">
    <property type="entry name" value="MITOCHONDRIAL TRNA METHYLTHIOTRANSFERASE CDK5RAP1"/>
    <property type="match status" value="1"/>
</dbReference>
<dbReference type="InterPro" id="IPR013848">
    <property type="entry name" value="Methylthiotransferase_N"/>
</dbReference>
<keyword evidence="5 14" id="KW-0949">S-adenosyl-L-methionine</keyword>
<dbReference type="SFLD" id="SFLDS00029">
    <property type="entry name" value="Radical_SAM"/>
    <property type="match status" value="1"/>
</dbReference>
<evidence type="ECO:0000256" key="10">
    <source>
        <dbReference type="ARBA" id="ARBA00033765"/>
    </source>
</evidence>
<keyword evidence="6 14" id="KW-0819">tRNA processing</keyword>
<evidence type="ECO:0000313" key="19">
    <source>
        <dbReference type="Proteomes" id="UP000031627"/>
    </source>
</evidence>
<dbReference type="InterPro" id="IPR006638">
    <property type="entry name" value="Elp3/MiaA/NifB-like_rSAM"/>
</dbReference>
<dbReference type="Pfam" id="PF01938">
    <property type="entry name" value="TRAM"/>
    <property type="match status" value="1"/>
</dbReference>
<evidence type="ECO:0000256" key="2">
    <source>
        <dbReference type="ARBA" id="ARBA00022485"/>
    </source>
</evidence>
<feature type="domain" description="TRAM" evidence="15">
    <location>
        <begin position="380"/>
        <end position="443"/>
    </location>
</feature>
<evidence type="ECO:0000259" key="16">
    <source>
        <dbReference type="PROSITE" id="PS51449"/>
    </source>
</evidence>
<dbReference type="InterPro" id="IPR038135">
    <property type="entry name" value="Methylthiotransferase_N_sf"/>
</dbReference>
<dbReference type="Gene3D" id="3.80.30.20">
    <property type="entry name" value="tm_1862 like domain"/>
    <property type="match status" value="1"/>
</dbReference>
<protein>
    <recommendedName>
        <fullName evidence="10 14">tRNA-2-methylthio-N(6)-dimethylallyladenosine synthase</fullName>
        <ecNumber evidence="10 14">2.8.4.3</ecNumber>
    </recommendedName>
    <alternativeName>
        <fullName evidence="14">(Dimethylallyl)adenosine tRNA methylthiotransferase MiaB</fullName>
    </alternativeName>
    <alternativeName>
        <fullName evidence="14">tRNA-i(6)A37 methylthiotransferase</fullName>
    </alternativeName>
</protein>
<dbReference type="InterPro" id="IPR020612">
    <property type="entry name" value="Methylthiotransferase_CS"/>
</dbReference>
<evidence type="ECO:0000256" key="1">
    <source>
        <dbReference type="ARBA" id="ARBA00003234"/>
    </source>
</evidence>
<keyword evidence="8 14" id="KW-0408">Iron</keyword>
<dbReference type="HAMAP" id="MF_01864">
    <property type="entry name" value="tRNA_metthiotr_MiaB"/>
    <property type="match status" value="1"/>
</dbReference>
<reference evidence="18 19" key="2">
    <citation type="journal article" date="2014" name="Curr. Biol.">
        <title>Symbiont-Supplemented Maternal Investment Underpinning Host's Ecological Adaptation.</title>
        <authorList>
            <person name="Kaiwa N."/>
            <person name="Hosokawa T."/>
            <person name="Nikoh N."/>
            <person name="Tanahashi M."/>
            <person name="Moriyama M."/>
            <person name="Meng X.Y."/>
            <person name="Maeda T."/>
            <person name="Yamaguchi K."/>
            <person name="Shigenobu S."/>
            <person name="Ito M."/>
            <person name="Fukatsu T."/>
        </authorList>
    </citation>
    <scope>NUCLEOTIDE SEQUENCE [LARGE SCALE GENOMIC DNA]</scope>
    <source>
        <strain evidence="18 19">UwTKB</strain>
    </source>
</reference>
<feature type="domain" description="MTTase N-terminal" evidence="16">
    <location>
        <begin position="4"/>
        <end position="121"/>
    </location>
</feature>
<evidence type="ECO:0000256" key="13">
    <source>
        <dbReference type="ARBA" id="ARBA00052587"/>
    </source>
</evidence>
<comment type="subcellular location">
    <subcellularLocation>
        <location evidence="14">Cytoplasm</location>
    </subcellularLocation>
</comment>
<dbReference type="KEGG" id="sbw:TGUWTKB_2850"/>
<evidence type="ECO:0000256" key="11">
    <source>
        <dbReference type="ARBA" id="ARBA00050926"/>
    </source>
</evidence>
<dbReference type="InterPro" id="IPR058240">
    <property type="entry name" value="rSAM_sf"/>
</dbReference>
<dbReference type="SUPFAM" id="SSF102114">
    <property type="entry name" value="Radical SAM enzymes"/>
    <property type="match status" value="1"/>
</dbReference>
<keyword evidence="4 14" id="KW-0808">Transferase</keyword>
<dbReference type="Pfam" id="PF04055">
    <property type="entry name" value="Radical_SAM"/>
    <property type="match status" value="1"/>
</dbReference>
<dbReference type="OrthoDB" id="9805215at2"/>
<dbReference type="RefSeq" id="WP_041062818.1">
    <property type="nucleotide sequence ID" value="NZ_AP014521.1"/>
</dbReference>
<organism evidence="18 19">
    <name type="scientific">Candidatus Tachikawaea gelatinosa</name>
    <dbReference type="NCBI Taxonomy" id="1410383"/>
    <lineage>
        <taxon>Bacteria</taxon>
        <taxon>Pseudomonadati</taxon>
        <taxon>Pseudomonadota</taxon>
        <taxon>Gammaproteobacteria</taxon>
        <taxon>Enterobacterales</taxon>
        <taxon>Enterobacteriaceae</taxon>
        <taxon>Candidatus Tachikawaea</taxon>
    </lineage>
</organism>
<dbReference type="PROSITE" id="PS50926">
    <property type="entry name" value="TRAM"/>
    <property type="match status" value="1"/>
</dbReference>
<accession>A0A090BWF7</accession>
<evidence type="ECO:0000256" key="7">
    <source>
        <dbReference type="ARBA" id="ARBA00022723"/>
    </source>
</evidence>
<name>A0A090BWF7_9ENTR</name>
<dbReference type="Pfam" id="PF00919">
    <property type="entry name" value="UPF0004"/>
    <property type="match status" value="1"/>
</dbReference>
<dbReference type="SMART" id="SM00729">
    <property type="entry name" value="Elp3"/>
    <property type="match status" value="1"/>
</dbReference>
<dbReference type="NCBIfam" id="TIGR01574">
    <property type="entry name" value="miaB-methiolase"/>
    <property type="match status" value="1"/>
</dbReference>
<proteinExistence type="inferred from homology"/>
<feature type="binding site" evidence="14">
    <location>
        <position position="84"/>
    </location>
    <ligand>
        <name>[4Fe-4S] cluster</name>
        <dbReference type="ChEBI" id="CHEBI:49883"/>
        <label>1</label>
    </ligand>
</feature>
<keyword evidence="2 14" id="KW-0004">4Fe-4S</keyword>
<evidence type="ECO:0000256" key="3">
    <source>
        <dbReference type="ARBA" id="ARBA00022490"/>
    </source>
</evidence>
<dbReference type="SFLD" id="SFLDF00273">
    <property type="entry name" value="(dimethylallyl)adenosine_tRNA"/>
    <property type="match status" value="1"/>
</dbReference>
<comment type="catalytic activity">
    <reaction evidence="11">
        <text>N(6)-dimethylallyladenosine(37) in tRNA + (sulfur carrier)-SH + AH2 + S-adenosyl-L-methionine = 2-thio-N(6)-dimethylallyladenosine(37) in tRNA + (sulfur carrier)-H + 5'-deoxyadenosine + L-methionine + A + H(+)</text>
        <dbReference type="Rhea" id="RHEA:36339"/>
        <dbReference type="Rhea" id="RHEA-COMP:10375"/>
        <dbReference type="Rhea" id="RHEA-COMP:10377"/>
        <dbReference type="Rhea" id="RHEA-COMP:14737"/>
        <dbReference type="Rhea" id="RHEA-COMP:14739"/>
        <dbReference type="ChEBI" id="CHEBI:13193"/>
        <dbReference type="ChEBI" id="CHEBI:15378"/>
        <dbReference type="ChEBI" id="CHEBI:17319"/>
        <dbReference type="ChEBI" id="CHEBI:17499"/>
        <dbReference type="ChEBI" id="CHEBI:29917"/>
        <dbReference type="ChEBI" id="CHEBI:57844"/>
        <dbReference type="ChEBI" id="CHEBI:59789"/>
        <dbReference type="ChEBI" id="CHEBI:64428"/>
        <dbReference type="ChEBI" id="CHEBI:74415"/>
        <dbReference type="ChEBI" id="CHEBI:74416"/>
    </reaction>
    <physiologicalReaction direction="left-to-right" evidence="11">
        <dbReference type="Rhea" id="RHEA:36340"/>
    </physiologicalReaction>
</comment>
<keyword evidence="7 14" id="KW-0479">Metal-binding</keyword>
<feature type="binding site" evidence="14">
    <location>
        <position position="13"/>
    </location>
    <ligand>
        <name>[4Fe-4S] cluster</name>
        <dbReference type="ChEBI" id="CHEBI:49883"/>
        <label>1</label>
    </ligand>
</feature>
<evidence type="ECO:0000256" key="5">
    <source>
        <dbReference type="ARBA" id="ARBA00022691"/>
    </source>
</evidence>
<dbReference type="PROSITE" id="PS51918">
    <property type="entry name" value="RADICAL_SAM"/>
    <property type="match status" value="1"/>
</dbReference>
<dbReference type="Gene3D" id="3.40.50.12160">
    <property type="entry name" value="Methylthiotransferase, N-terminal domain"/>
    <property type="match status" value="1"/>
</dbReference>